<keyword evidence="1" id="KW-0472">Membrane</keyword>
<protein>
    <submittedName>
        <fullName evidence="2">Cobalt-zinc-cadmium resistance protein CzcA</fullName>
    </submittedName>
</protein>
<proteinExistence type="predicted"/>
<dbReference type="SUPFAM" id="SSF82693">
    <property type="entry name" value="Multidrug efflux transporter AcrB pore domain, PN1, PN2, PC1 and PC2 subdomains"/>
    <property type="match status" value="3"/>
</dbReference>
<sequence>MIRWFARNDIAANFLMIAILLLGGWTVMNRVPLEVQPSMKFNEVLVHIDYRGGAPGDVERAVIVPIELALEGLPGVKRVESSARANFGEVKVIAKDHIDPVELMDEVQLRVDGIVTFPQEIEPPRVFVPDTAKWMDVIKVAITGDMDINDLSKAARRVRDDLQELPGISQAAIQGETRQEIAIEADLAKLRDYGLGFNDLAEAIRRTSIDQPAGRIQTDEGAMIIRSKGQAFTKDEFENIVISNNEGSNVKVKEVANVIDGFEEGGKIIRFDGHPALLVEVLRLNEENALDIADKVKDYVASQRTRFPEGITLHIWDDSSVELRGRLGTLFNSMLQGGLLVLVVLGLFLRPRLAFWVVLGIPISFAGGLLMMPYFGMTLNSMSVFGFIIVIGLVVDDAIVTAENVYTKLRRGEDPVTAAVDGAKEVAVPVTFGALTTVVAFLPLLGFEGFYGNYTKQIPPVVAAVLFFSLVESKLALPCHLKHIPVGRTRLGPFARFQKTVADGLETFIERVYHPSIVAATRHRYVTTAAFLAIAMCAFALVKSGRLGFVNMPSMDRNRIFARIQMPRDTPIETTDQRVKRVSAAVAELKKEFVDPGTGQPLIEDVLTSSGGHPGRPWADPREGFVIVSVVDPGQRSEPGPKNSDIAKRWLELVGEIPDAQSFWISGERGGGMGGDDMEEMRLELRGPEGPLKADIADRIVEEIEAYEGIADAWSDQGRVRPEIHVTLKPEGELLGLTQRDLGGQIRSAFFGEQAQRVQRGRDDIRVMVRLPLEQRQSLHTLEDLRIRTPDGGNAPLATVATVSLKNARSDIFRVDGAQVTGIGAKPVDENVDIIAISRDLRPRLDAILKGHSEYSWRYTGYIEEHEETGHRIWIAGIALFLALYALLAIPFKSLIQPFVVLLAVPFGIIGALAGHMILDLTPSYLSVFGMLALAGVVVNDSLVMVDFANQRRRAGDMSIEAVTDAGARRFRPILLTSLTTFVGLLPLMLDPSLQAQFLIPMAVSLGFGILFATFITLYLIPSGYLVAEDLVNLGRRAGRWYRKPFQRPDEGLLSMHE</sequence>
<dbReference type="PANTHER" id="PTHR32063:SF33">
    <property type="entry name" value="RND SUPERFAMILY EFFLUX PUMP PERMEASE COMPONENT"/>
    <property type="match status" value="1"/>
</dbReference>
<evidence type="ECO:0000313" key="2">
    <source>
        <dbReference type="EMBL" id="GAA5481927.1"/>
    </source>
</evidence>
<dbReference type="Gene3D" id="3.30.70.1440">
    <property type="entry name" value="Multidrug efflux transporter AcrB pore domain"/>
    <property type="match status" value="1"/>
</dbReference>
<dbReference type="Gene3D" id="3.30.2090.10">
    <property type="entry name" value="Multidrug efflux transporter AcrB TolC docking domain, DN and DC subdomains"/>
    <property type="match status" value="2"/>
</dbReference>
<dbReference type="Proteomes" id="UP001476282">
    <property type="component" value="Unassembled WGS sequence"/>
</dbReference>
<dbReference type="Gene3D" id="3.30.70.1320">
    <property type="entry name" value="Multidrug efflux transporter AcrB pore domain like"/>
    <property type="match status" value="1"/>
</dbReference>
<dbReference type="Gene3D" id="1.20.1640.10">
    <property type="entry name" value="Multidrug efflux transporter AcrB transmembrane domain"/>
    <property type="match status" value="2"/>
</dbReference>
<feature type="transmembrane region" description="Helical" evidence="1">
    <location>
        <begin position="925"/>
        <end position="950"/>
    </location>
</feature>
<feature type="transmembrane region" description="Helical" evidence="1">
    <location>
        <begin position="356"/>
        <end position="376"/>
    </location>
</feature>
<feature type="transmembrane region" description="Helical" evidence="1">
    <location>
        <begin position="996"/>
        <end position="1021"/>
    </location>
</feature>
<feature type="transmembrane region" description="Helical" evidence="1">
    <location>
        <begin position="899"/>
        <end position="919"/>
    </location>
</feature>
<feature type="transmembrane region" description="Helical" evidence="1">
    <location>
        <begin position="525"/>
        <end position="542"/>
    </location>
</feature>
<comment type="caution">
    <text evidence="2">The sequence shown here is derived from an EMBL/GenBank/DDBJ whole genome shotgun (WGS) entry which is preliminary data.</text>
</comment>
<feature type="transmembrane region" description="Helical" evidence="1">
    <location>
        <begin position="382"/>
        <end position="406"/>
    </location>
</feature>
<dbReference type="SUPFAM" id="SSF82714">
    <property type="entry name" value="Multidrug efflux transporter AcrB TolC docking domain, DN and DC subdomains"/>
    <property type="match status" value="2"/>
</dbReference>
<evidence type="ECO:0000313" key="3">
    <source>
        <dbReference type="Proteomes" id="UP001476282"/>
    </source>
</evidence>
<dbReference type="RefSeq" id="WP_353566070.1">
    <property type="nucleotide sequence ID" value="NZ_BAABRI010000005.1"/>
</dbReference>
<dbReference type="PANTHER" id="PTHR32063">
    <property type="match status" value="1"/>
</dbReference>
<keyword evidence="1" id="KW-0812">Transmembrane</keyword>
<name>A0ABP9UMK7_9BACT</name>
<dbReference type="InterPro" id="IPR027463">
    <property type="entry name" value="AcrB_DN_DC_subdom"/>
</dbReference>
<keyword evidence="3" id="KW-1185">Reference proteome</keyword>
<feature type="transmembrane region" description="Helical" evidence="1">
    <location>
        <begin position="426"/>
        <end position="446"/>
    </location>
</feature>
<keyword evidence="1" id="KW-1133">Transmembrane helix</keyword>
<dbReference type="Pfam" id="PF00873">
    <property type="entry name" value="ACR_tran"/>
    <property type="match status" value="1"/>
</dbReference>
<evidence type="ECO:0000256" key="1">
    <source>
        <dbReference type="SAM" id="Phobius"/>
    </source>
</evidence>
<dbReference type="InterPro" id="IPR001036">
    <property type="entry name" value="Acrflvin-R"/>
</dbReference>
<gene>
    <name evidence="2" type="primary">czcA_2</name>
    <name evidence="2" type="ORF">Hsar01_01142</name>
</gene>
<accession>A0ABP9UMK7</accession>
<dbReference type="EMBL" id="BAABRI010000005">
    <property type="protein sequence ID" value="GAA5481927.1"/>
    <property type="molecule type" value="Genomic_DNA"/>
</dbReference>
<dbReference type="Gene3D" id="3.30.70.1430">
    <property type="entry name" value="Multidrug efflux transporter AcrB pore domain"/>
    <property type="match status" value="2"/>
</dbReference>
<organism evidence="2 3">
    <name type="scientific">Haloferula sargassicola</name>
    <dbReference type="NCBI Taxonomy" id="490096"/>
    <lineage>
        <taxon>Bacteria</taxon>
        <taxon>Pseudomonadati</taxon>
        <taxon>Verrucomicrobiota</taxon>
        <taxon>Verrucomicrobiia</taxon>
        <taxon>Verrucomicrobiales</taxon>
        <taxon>Verrucomicrobiaceae</taxon>
        <taxon>Haloferula</taxon>
    </lineage>
</organism>
<feature type="transmembrane region" description="Helical" evidence="1">
    <location>
        <begin position="12"/>
        <end position="28"/>
    </location>
</feature>
<dbReference type="SUPFAM" id="SSF82866">
    <property type="entry name" value="Multidrug efflux transporter AcrB transmembrane domain"/>
    <property type="match status" value="2"/>
</dbReference>
<dbReference type="PRINTS" id="PR00702">
    <property type="entry name" value="ACRIFLAVINRP"/>
</dbReference>
<reference evidence="2 3" key="1">
    <citation type="submission" date="2024-02" db="EMBL/GenBank/DDBJ databases">
        <title>Haloferula sargassicola NBRC 104335.</title>
        <authorList>
            <person name="Ichikawa N."/>
            <person name="Katano-Makiyama Y."/>
            <person name="Hidaka K."/>
        </authorList>
    </citation>
    <scope>NUCLEOTIDE SEQUENCE [LARGE SCALE GENOMIC DNA]</scope>
    <source>
        <strain evidence="2 3">NBRC 104335</strain>
    </source>
</reference>
<feature type="transmembrane region" description="Helical" evidence="1">
    <location>
        <begin position="330"/>
        <end position="349"/>
    </location>
</feature>
<feature type="transmembrane region" description="Helical" evidence="1">
    <location>
        <begin position="971"/>
        <end position="990"/>
    </location>
</feature>
<feature type="transmembrane region" description="Helical" evidence="1">
    <location>
        <begin position="873"/>
        <end position="892"/>
    </location>
</feature>